<dbReference type="PROSITE" id="PS51186">
    <property type="entry name" value="GNAT"/>
    <property type="match status" value="1"/>
</dbReference>
<proteinExistence type="predicted"/>
<accession>A0ABU1ZG05</accession>
<dbReference type="InterPro" id="IPR016181">
    <property type="entry name" value="Acyl_CoA_acyltransferase"/>
</dbReference>
<dbReference type="PANTHER" id="PTHR43792">
    <property type="entry name" value="GNAT FAMILY, PUTATIVE (AFU_ORTHOLOGUE AFUA_3G00765)-RELATED-RELATED"/>
    <property type="match status" value="1"/>
</dbReference>
<protein>
    <submittedName>
        <fullName evidence="2">RimJ/RimL family protein N-acetyltransferase</fullName>
    </submittedName>
</protein>
<name>A0ABU1ZG05_9BURK</name>
<reference evidence="2 3" key="1">
    <citation type="submission" date="2023-07" db="EMBL/GenBank/DDBJ databases">
        <title>Sorghum-associated microbial communities from plants grown in Nebraska, USA.</title>
        <authorList>
            <person name="Schachtman D."/>
        </authorList>
    </citation>
    <scope>NUCLEOTIDE SEQUENCE [LARGE SCALE GENOMIC DNA]</scope>
    <source>
        <strain evidence="2 3">BE310</strain>
    </source>
</reference>
<dbReference type="Pfam" id="PF13302">
    <property type="entry name" value="Acetyltransf_3"/>
    <property type="match status" value="1"/>
</dbReference>
<dbReference type="InterPro" id="IPR000182">
    <property type="entry name" value="GNAT_dom"/>
</dbReference>
<dbReference type="PANTHER" id="PTHR43792:SF1">
    <property type="entry name" value="N-ACETYLTRANSFERASE DOMAIN-CONTAINING PROTEIN"/>
    <property type="match status" value="1"/>
</dbReference>
<gene>
    <name evidence="2" type="ORF">J2X16_004334</name>
</gene>
<comment type="caution">
    <text evidence="2">The sequence shown here is derived from an EMBL/GenBank/DDBJ whole genome shotgun (WGS) entry which is preliminary data.</text>
</comment>
<dbReference type="Proteomes" id="UP001180536">
    <property type="component" value="Unassembled WGS sequence"/>
</dbReference>
<dbReference type="Gene3D" id="3.40.630.30">
    <property type="match status" value="1"/>
</dbReference>
<dbReference type="SUPFAM" id="SSF55729">
    <property type="entry name" value="Acyl-CoA N-acyltransferases (Nat)"/>
    <property type="match status" value="1"/>
</dbReference>
<sequence>MMPTPFSHRCDKLLLREFAADDAADIQALHADPRVRALLPDEQPLHETRWARDFAACLGHFYRRHPGLGIWRCAVPLDDAAEQFAGWFSLMPVQASPGTEALGMAPGDAELGSRLRPEHWGSGLSLAGGEVLLRHAFERLGLRTVWGICHPDNRSARACLEALGFTPRGRAAYEGQPSDHHALEASTWSSLQTLSHRERLRHQRRATRPAHHALA</sequence>
<evidence type="ECO:0000259" key="1">
    <source>
        <dbReference type="PROSITE" id="PS51186"/>
    </source>
</evidence>
<dbReference type="InterPro" id="IPR051531">
    <property type="entry name" value="N-acetyltransferase"/>
</dbReference>
<evidence type="ECO:0000313" key="2">
    <source>
        <dbReference type="EMBL" id="MDR7298966.1"/>
    </source>
</evidence>
<feature type="domain" description="N-acetyltransferase" evidence="1">
    <location>
        <begin position="13"/>
        <end position="189"/>
    </location>
</feature>
<dbReference type="EMBL" id="JAVDXQ010000006">
    <property type="protein sequence ID" value="MDR7298966.1"/>
    <property type="molecule type" value="Genomic_DNA"/>
</dbReference>
<organism evidence="2 3">
    <name type="scientific">Pelomonas aquatica</name>
    <dbReference type="NCBI Taxonomy" id="431058"/>
    <lineage>
        <taxon>Bacteria</taxon>
        <taxon>Pseudomonadati</taxon>
        <taxon>Pseudomonadota</taxon>
        <taxon>Betaproteobacteria</taxon>
        <taxon>Burkholderiales</taxon>
        <taxon>Sphaerotilaceae</taxon>
        <taxon>Roseateles</taxon>
    </lineage>
</organism>
<evidence type="ECO:0000313" key="3">
    <source>
        <dbReference type="Proteomes" id="UP001180536"/>
    </source>
</evidence>
<keyword evidence="3" id="KW-1185">Reference proteome</keyword>